<gene>
    <name evidence="12" type="primary">asnB</name>
    <name evidence="12" type="ORF">E8M01_03980</name>
</gene>
<feature type="active site" description="For GATase activity" evidence="8">
    <location>
        <position position="2"/>
    </location>
</feature>
<dbReference type="PANTHER" id="PTHR43284:SF1">
    <property type="entry name" value="ASPARAGINE SYNTHETASE"/>
    <property type="match status" value="1"/>
</dbReference>
<dbReference type="Pfam" id="PF13522">
    <property type="entry name" value="GATase_6"/>
    <property type="match status" value="1"/>
</dbReference>
<comment type="similarity">
    <text evidence="2">Belongs to the asparagine synthetase family.</text>
</comment>
<dbReference type="SUPFAM" id="SSF52402">
    <property type="entry name" value="Adenine nucleotide alpha hydrolases-like"/>
    <property type="match status" value="1"/>
</dbReference>
<evidence type="ECO:0000256" key="1">
    <source>
        <dbReference type="ARBA" id="ARBA00005187"/>
    </source>
</evidence>
<evidence type="ECO:0000256" key="3">
    <source>
        <dbReference type="ARBA" id="ARBA00012737"/>
    </source>
</evidence>
<sequence length="655" mass="73640">MCGIAGFFDLGSRDERPDGAVCLARQIHTVSYRGPDAKAVWNGPGVGLAHARLAIIDLSSDANQPMASPDGQITVAFNGEIYNFLELRSELEAKGWLFRTRSDTEVLVAGYQVWGVEVVHRLRGMFAIALYDRRRDQLVLYRDRVGKKPLVYAIVNGLLVFGSEIKTILAWPGARREADLAAIDAYLTYQYVPSPMTAFTGIAKLAPGHLIVVGRGQEVVQRRYFDWPRPESAQARPEAELQDELVDRLREATRLRMISDVPIGAFLSGGVDSSAVVAMMAMQSSRPIKTFTIGFNEAKYDERAYARMVAERYGTDHEEFVVEPHAMDVLDDLVYYYNEPFADSSAIPTFYVAQAARRQVTVVLNGDGGDEAFLGYARYKLCRQLQAIDDRMPLWMARGLYGLARISPRGLDGLKIIRHARQVLSNRFQRPSHRYETFIAYFTHQSKQSLYSGAMRAHLAASRVDSLDEYFDAAPTLSWGAQWADLHTYLPDDLLVKVDIASMASSLESRSPFLDHDFLAWACTIPEQQRFAGGEPKSLLKGAMEPYLPREVLYRPKMGFGVPIDAWLRTEMRDFAYDMLTGGRASARGLFDMAQVRRLLDRHNAGENWATRIWALLMLELWYRVWIDPVEALSHPTAQRLGGSRGPVEQAAFAV</sequence>
<keyword evidence="4 9" id="KW-0547">Nucleotide-binding</keyword>
<dbReference type="InterPro" id="IPR001962">
    <property type="entry name" value="Asn_synthase"/>
</dbReference>
<dbReference type="OrthoDB" id="9763290at2"/>
<dbReference type="GO" id="GO:0004066">
    <property type="term" value="F:asparagine synthase (glutamine-hydrolyzing) activity"/>
    <property type="evidence" value="ECO:0007669"/>
    <property type="project" value="UniProtKB-EC"/>
</dbReference>
<dbReference type="Gene3D" id="3.40.50.620">
    <property type="entry name" value="HUPs"/>
    <property type="match status" value="1"/>
</dbReference>
<dbReference type="CDD" id="cd01991">
    <property type="entry name" value="Asn_synthase_B_C"/>
    <property type="match status" value="1"/>
</dbReference>
<dbReference type="EMBL" id="CP039690">
    <property type="protein sequence ID" value="QCI63470.1"/>
    <property type="molecule type" value="Genomic_DNA"/>
</dbReference>
<accession>A0A4D7B0C6</accession>
<feature type="domain" description="Glutamine amidotransferase type-2" evidence="11">
    <location>
        <begin position="2"/>
        <end position="216"/>
    </location>
</feature>
<dbReference type="InterPro" id="IPR029055">
    <property type="entry name" value="Ntn_hydrolases_N"/>
</dbReference>
<name>A0A4D7B0C6_9HYPH</name>
<evidence type="ECO:0000256" key="8">
    <source>
        <dbReference type="PIRSR" id="PIRSR001589-1"/>
    </source>
</evidence>
<evidence type="ECO:0000313" key="12">
    <source>
        <dbReference type="EMBL" id="QCI63470.1"/>
    </source>
</evidence>
<dbReference type="PANTHER" id="PTHR43284">
    <property type="entry name" value="ASPARAGINE SYNTHETASE (GLUTAMINE-HYDROLYZING)"/>
    <property type="match status" value="1"/>
</dbReference>
<dbReference type="Gene3D" id="3.60.20.10">
    <property type="entry name" value="Glutamine Phosphoribosylpyrophosphate, subunit 1, domain 1"/>
    <property type="match status" value="1"/>
</dbReference>
<evidence type="ECO:0000256" key="2">
    <source>
        <dbReference type="ARBA" id="ARBA00005752"/>
    </source>
</evidence>
<evidence type="ECO:0000256" key="4">
    <source>
        <dbReference type="ARBA" id="ARBA00022741"/>
    </source>
</evidence>
<dbReference type="GO" id="GO:0005829">
    <property type="term" value="C:cytosol"/>
    <property type="evidence" value="ECO:0007669"/>
    <property type="project" value="TreeGrafter"/>
</dbReference>
<dbReference type="GO" id="GO:0006529">
    <property type="term" value="P:asparagine biosynthetic process"/>
    <property type="evidence" value="ECO:0007669"/>
    <property type="project" value="UniProtKB-KW"/>
</dbReference>
<dbReference type="AlphaFoldDB" id="A0A4D7B0C6"/>
<evidence type="ECO:0000256" key="6">
    <source>
        <dbReference type="ARBA" id="ARBA00022962"/>
    </source>
</evidence>
<evidence type="ECO:0000256" key="9">
    <source>
        <dbReference type="PIRSR" id="PIRSR001589-2"/>
    </source>
</evidence>
<dbReference type="InterPro" id="IPR006426">
    <property type="entry name" value="Asn_synth_AEB"/>
</dbReference>
<evidence type="ECO:0000256" key="10">
    <source>
        <dbReference type="PIRSR" id="PIRSR001589-3"/>
    </source>
</evidence>
<dbReference type="GO" id="GO:0005524">
    <property type="term" value="F:ATP binding"/>
    <property type="evidence" value="ECO:0007669"/>
    <property type="project" value="UniProtKB-KW"/>
</dbReference>
<comment type="pathway">
    <text evidence="1">Amino-acid biosynthesis; L-asparagine biosynthesis; L-asparagine from L-aspartate (L-Gln route): step 1/1.</text>
</comment>
<feature type="binding site" evidence="9">
    <location>
        <position position="103"/>
    </location>
    <ligand>
        <name>L-glutamine</name>
        <dbReference type="ChEBI" id="CHEBI:58359"/>
    </ligand>
</feature>
<keyword evidence="8" id="KW-0061">Asparagine biosynthesis</keyword>
<keyword evidence="8" id="KW-0028">Amino-acid biosynthesis</keyword>
<keyword evidence="12" id="KW-0436">Ligase</keyword>
<dbReference type="KEGG" id="pstg:E8M01_03980"/>
<proteinExistence type="inferred from homology"/>
<dbReference type="Pfam" id="PF00733">
    <property type="entry name" value="Asn_synthase"/>
    <property type="match status" value="1"/>
</dbReference>
<feature type="site" description="Important for beta-aspartyl-AMP intermediate formation" evidence="10">
    <location>
        <position position="367"/>
    </location>
</feature>
<dbReference type="NCBIfam" id="TIGR01536">
    <property type="entry name" value="asn_synth_AEB"/>
    <property type="match status" value="1"/>
</dbReference>
<keyword evidence="13" id="KW-1185">Reference proteome</keyword>
<dbReference type="SUPFAM" id="SSF56235">
    <property type="entry name" value="N-terminal nucleophile aminohydrolases (Ntn hydrolases)"/>
    <property type="match status" value="1"/>
</dbReference>
<dbReference type="InterPro" id="IPR017932">
    <property type="entry name" value="GATase_2_dom"/>
</dbReference>
<organism evidence="12 13">
    <name type="scientific">Phreatobacter stygius</name>
    <dbReference type="NCBI Taxonomy" id="1940610"/>
    <lineage>
        <taxon>Bacteria</taxon>
        <taxon>Pseudomonadati</taxon>
        <taxon>Pseudomonadota</taxon>
        <taxon>Alphaproteobacteria</taxon>
        <taxon>Hyphomicrobiales</taxon>
        <taxon>Phreatobacteraceae</taxon>
        <taxon>Phreatobacter</taxon>
    </lineage>
</organism>
<evidence type="ECO:0000256" key="7">
    <source>
        <dbReference type="ARBA" id="ARBA00048741"/>
    </source>
</evidence>
<protein>
    <recommendedName>
        <fullName evidence="3">asparagine synthase (glutamine-hydrolyzing)</fullName>
        <ecNumber evidence="3">6.3.5.4</ecNumber>
    </recommendedName>
</protein>
<reference evidence="12 13" key="1">
    <citation type="submission" date="2019-04" db="EMBL/GenBank/DDBJ databases">
        <title>Phreatobacter aquaticus sp. nov.</title>
        <authorList>
            <person name="Choi A."/>
        </authorList>
    </citation>
    <scope>NUCLEOTIDE SEQUENCE [LARGE SCALE GENOMIC DNA]</scope>
    <source>
        <strain evidence="12 13">KCTC 52518</strain>
    </source>
</reference>
<evidence type="ECO:0000256" key="5">
    <source>
        <dbReference type="ARBA" id="ARBA00022840"/>
    </source>
</evidence>
<dbReference type="Proteomes" id="UP000298781">
    <property type="component" value="Chromosome"/>
</dbReference>
<evidence type="ECO:0000313" key="13">
    <source>
        <dbReference type="Proteomes" id="UP000298781"/>
    </source>
</evidence>
<keyword evidence="6 8" id="KW-0315">Glutamine amidotransferase</keyword>
<dbReference type="InterPro" id="IPR033738">
    <property type="entry name" value="AsnB_N"/>
</dbReference>
<dbReference type="InterPro" id="IPR051786">
    <property type="entry name" value="ASN_synthetase/amidase"/>
</dbReference>
<evidence type="ECO:0000259" key="11">
    <source>
        <dbReference type="PROSITE" id="PS51278"/>
    </source>
</evidence>
<dbReference type="InterPro" id="IPR014729">
    <property type="entry name" value="Rossmann-like_a/b/a_fold"/>
</dbReference>
<dbReference type="EC" id="6.3.5.4" evidence="3"/>
<dbReference type="CDD" id="cd00712">
    <property type="entry name" value="AsnB"/>
    <property type="match status" value="1"/>
</dbReference>
<dbReference type="PROSITE" id="PS51278">
    <property type="entry name" value="GATASE_TYPE_2"/>
    <property type="match status" value="1"/>
</dbReference>
<dbReference type="RefSeq" id="WP_136958928.1">
    <property type="nucleotide sequence ID" value="NZ_CP039690.1"/>
</dbReference>
<dbReference type="PIRSF" id="PIRSF001589">
    <property type="entry name" value="Asn_synthetase_glu-h"/>
    <property type="match status" value="1"/>
</dbReference>
<comment type="catalytic activity">
    <reaction evidence="7">
        <text>L-aspartate + L-glutamine + ATP + H2O = L-asparagine + L-glutamate + AMP + diphosphate + H(+)</text>
        <dbReference type="Rhea" id="RHEA:12228"/>
        <dbReference type="ChEBI" id="CHEBI:15377"/>
        <dbReference type="ChEBI" id="CHEBI:15378"/>
        <dbReference type="ChEBI" id="CHEBI:29985"/>
        <dbReference type="ChEBI" id="CHEBI:29991"/>
        <dbReference type="ChEBI" id="CHEBI:30616"/>
        <dbReference type="ChEBI" id="CHEBI:33019"/>
        <dbReference type="ChEBI" id="CHEBI:58048"/>
        <dbReference type="ChEBI" id="CHEBI:58359"/>
        <dbReference type="ChEBI" id="CHEBI:456215"/>
        <dbReference type="EC" id="6.3.5.4"/>
    </reaction>
</comment>
<feature type="binding site" evidence="9">
    <location>
        <position position="293"/>
    </location>
    <ligand>
        <name>ATP</name>
        <dbReference type="ChEBI" id="CHEBI:30616"/>
    </ligand>
</feature>
<keyword evidence="5 9" id="KW-0067">ATP-binding</keyword>